<keyword evidence="12" id="KW-1185">Reference proteome</keyword>
<accession>A0A8R1I4K1</accession>
<name>A0A8R1I4K1_CAEJA</name>
<comment type="caution">
    <text evidence="9">Lacks conserved residue(s) required for the propagation of feature annotation.</text>
</comment>
<feature type="disulfide bond" evidence="9">
    <location>
        <begin position="276"/>
        <end position="288"/>
    </location>
</feature>
<dbReference type="InterPro" id="IPR036179">
    <property type="entry name" value="Ig-like_dom_sf"/>
</dbReference>
<evidence type="ECO:0000256" key="6">
    <source>
        <dbReference type="ARBA" id="ARBA00023136"/>
    </source>
</evidence>
<evidence type="ECO:0000256" key="9">
    <source>
        <dbReference type="PROSITE-ProRule" id="PRU00124"/>
    </source>
</evidence>
<feature type="disulfide bond" evidence="9">
    <location>
        <begin position="283"/>
        <end position="301"/>
    </location>
</feature>
<feature type="signal peptide" evidence="10">
    <location>
        <begin position="1"/>
        <end position="16"/>
    </location>
</feature>
<evidence type="ECO:0000256" key="2">
    <source>
        <dbReference type="ARBA" id="ARBA00022692"/>
    </source>
</evidence>
<dbReference type="PRINTS" id="PR00261">
    <property type="entry name" value="LDLRECEPTOR"/>
</dbReference>
<proteinExistence type="predicted"/>
<keyword evidence="4" id="KW-0677">Repeat</keyword>
<keyword evidence="5" id="KW-1133">Transmembrane helix</keyword>
<dbReference type="PANTHER" id="PTHR24270">
    <property type="entry name" value="LOW-DENSITY LIPOPROTEIN RECEPTOR-RELATED"/>
    <property type="match status" value="1"/>
</dbReference>
<dbReference type="GO" id="GO:0016192">
    <property type="term" value="P:vesicle-mediated transport"/>
    <property type="evidence" value="ECO:0007669"/>
    <property type="project" value="UniProtKB-ARBA"/>
</dbReference>
<keyword evidence="2" id="KW-0812">Transmembrane</keyword>
<dbReference type="Gene3D" id="2.60.40.10">
    <property type="entry name" value="Immunoglobulins"/>
    <property type="match status" value="1"/>
</dbReference>
<dbReference type="InterPro" id="IPR036055">
    <property type="entry name" value="LDL_receptor-like_sf"/>
</dbReference>
<dbReference type="InterPro" id="IPR013783">
    <property type="entry name" value="Ig-like_fold"/>
</dbReference>
<evidence type="ECO:0000256" key="4">
    <source>
        <dbReference type="ARBA" id="ARBA00022737"/>
    </source>
</evidence>
<evidence type="ECO:0000256" key="7">
    <source>
        <dbReference type="ARBA" id="ARBA00023157"/>
    </source>
</evidence>
<dbReference type="InterPro" id="IPR002172">
    <property type="entry name" value="LDrepeatLR_classA_rpt"/>
</dbReference>
<dbReference type="Proteomes" id="UP000005237">
    <property type="component" value="Unassembled WGS sequence"/>
</dbReference>
<dbReference type="PANTHER" id="PTHR24270:SF42">
    <property type="entry name" value="EGF-LIKE DOMAIN-CONTAINING PROTEIN"/>
    <property type="match status" value="1"/>
</dbReference>
<evidence type="ECO:0000256" key="10">
    <source>
        <dbReference type="SAM" id="SignalP"/>
    </source>
</evidence>
<dbReference type="Pfam" id="PF00057">
    <property type="entry name" value="Ldl_recept_a"/>
    <property type="match status" value="3"/>
</dbReference>
<feature type="disulfide bond" evidence="9">
    <location>
        <begin position="133"/>
        <end position="151"/>
    </location>
</feature>
<feature type="disulfide bond" evidence="9">
    <location>
        <begin position="126"/>
        <end position="138"/>
    </location>
</feature>
<keyword evidence="6" id="KW-0472">Membrane</keyword>
<protein>
    <recommendedName>
        <fullName evidence="13">Ig-like domain-containing protein</fullName>
    </recommendedName>
</protein>
<dbReference type="FunFam" id="4.10.400.10:FF:000002">
    <property type="entry name" value="Low-density lipoprotein receptor-related protein 1"/>
    <property type="match status" value="1"/>
</dbReference>
<dbReference type="InterPro" id="IPR050685">
    <property type="entry name" value="LDLR"/>
</dbReference>
<evidence type="ECO:0008006" key="13">
    <source>
        <dbReference type="Google" id="ProtNLM"/>
    </source>
</evidence>
<evidence type="ECO:0000256" key="1">
    <source>
        <dbReference type="ARBA" id="ARBA00004167"/>
    </source>
</evidence>
<dbReference type="PROSITE" id="PS50068">
    <property type="entry name" value="LDLRA_2"/>
    <property type="match status" value="3"/>
</dbReference>
<keyword evidence="7 9" id="KW-1015">Disulfide bond</keyword>
<dbReference type="EnsemblMetazoa" id="CJA15400a.1">
    <property type="protein sequence ID" value="CJA15400a.1"/>
    <property type="gene ID" value="WBGene00134604"/>
</dbReference>
<dbReference type="GO" id="GO:0005886">
    <property type="term" value="C:plasma membrane"/>
    <property type="evidence" value="ECO:0007669"/>
    <property type="project" value="TreeGrafter"/>
</dbReference>
<dbReference type="SUPFAM" id="SSF48726">
    <property type="entry name" value="Immunoglobulin"/>
    <property type="match status" value="1"/>
</dbReference>
<dbReference type="AlphaFoldDB" id="A0A8R1I4K1"/>
<evidence type="ECO:0000313" key="12">
    <source>
        <dbReference type="Proteomes" id="UP000005237"/>
    </source>
</evidence>
<evidence type="ECO:0000256" key="8">
    <source>
        <dbReference type="ARBA" id="ARBA00023180"/>
    </source>
</evidence>
<evidence type="ECO:0000256" key="5">
    <source>
        <dbReference type="ARBA" id="ARBA00022989"/>
    </source>
</evidence>
<feature type="chain" id="PRO_5035732929" description="Ig-like domain-containing protein" evidence="10">
    <location>
        <begin position="17"/>
        <end position="357"/>
    </location>
</feature>
<comment type="subcellular location">
    <subcellularLocation>
        <location evidence="1">Membrane</location>
        <topology evidence="1">Single-pass membrane protein</topology>
    </subcellularLocation>
</comment>
<reference evidence="12" key="1">
    <citation type="submission" date="2010-08" db="EMBL/GenBank/DDBJ databases">
        <authorList>
            <consortium name="Caenorhabditis japonica Sequencing Consortium"/>
            <person name="Wilson R.K."/>
        </authorList>
    </citation>
    <scope>NUCLEOTIDE SEQUENCE [LARGE SCALE GENOMIC DNA]</scope>
    <source>
        <strain evidence="12">DF5081</strain>
    </source>
</reference>
<sequence length="357" mass="39384">MAFSLFSVVSLTVIYRLTINFPELPYTAELKNVESDEYVTVSRDIAHAVQSLVVSDLDGKFTAKVTEFKYHKIIGSLVYVDLYAEKESPLVSDVILSAIKSGKIGNFSVSDEGFELRVVEASQSPCAATEFTCLDKTCIPADRRCDGRRDCADGSDEHREHGKCKHHQPIVQQTQRIVFVPKHGSIHLSAVVDHSVGDTQIAWSKNGVLLGAGALTLTDDARVSVYQKDRKHFLAIVNATDSDDGTYKMIVQGMNVEADFEVRITSDRVAIESDECPSGERACKSGHCLPVSQFCDRRAQCPDGDDEENCSEVECKSNEFRCKSTNVCVPSVVVCDGWKDCHDGSDEQVKENEKEGI</sequence>
<keyword evidence="3 10" id="KW-0732">Signal</keyword>
<evidence type="ECO:0000256" key="3">
    <source>
        <dbReference type="ARBA" id="ARBA00022729"/>
    </source>
</evidence>
<keyword evidence="8" id="KW-0325">Glycoprotein</keyword>
<feature type="disulfide bond" evidence="9">
    <location>
        <begin position="295"/>
        <end position="310"/>
    </location>
</feature>
<dbReference type="SMART" id="SM00192">
    <property type="entry name" value="LDLa"/>
    <property type="match status" value="3"/>
</dbReference>
<organism evidence="11 12">
    <name type="scientific">Caenorhabditis japonica</name>
    <dbReference type="NCBI Taxonomy" id="281687"/>
    <lineage>
        <taxon>Eukaryota</taxon>
        <taxon>Metazoa</taxon>
        <taxon>Ecdysozoa</taxon>
        <taxon>Nematoda</taxon>
        <taxon>Chromadorea</taxon>
        <taxon>Rhabditida</taxon>
        <taxon>Rhabditina</taxon>
        <taxon>Rhabditomorpha</taxon>
        <taxon>Rhabditoidea</taxon>
        <taxon>Rhabditidae</taxon>
        <taxon>Peloderinae</taxon>
        <taxon>Caenorhabditis</taxon>
    </lineage>
</organism>
<dbReference type="SUPFAM" id="SSF57424">
    <property type="entry name" value="LDL receptor-like module"/>
    <property type="match status" value="3"/>
</dbReference>
<dbReference type="CDD" id="cd00112">
    <property type="entry name" value="LDLa"/>
    <property type="match status" value="3"/>
</dbReference>
<reference evidence="11" key="2">
    <citation type="submission" date="2022-06" db="UniProtKB">
        <authorList>
            <consortium name="EnsemblMetazoa"/>
        </authorList>
    </citation>
    <scope>IDENTIFICATION</scope>
    <source>
        <strain evidence="11">DF5081</strain>
    </source>
</reference>
<evidence type="ECO:0000313" key="11">
    <source>
        <dbReference type="EnsemblMetazoa" id="CJA15400a.1"/>
    </source>
</evidence>
<dbReference type="Gene3D" id="4.10.400.10">
    <property type="entry name" value="Low-density Lipoprotein Receptor"/>
    <property type="match status" value="3"/>
</dbReference>